<dbReference type="Proteomes" id="UP000054560">
    <property type="component" value="Unassembled WGS sequence"/>
</dbReference>
<dbReference type="GeneID" id="25912157"/>
<name>A0A0L0FGC9_9EUKA</name>
<feature type="non-terminal residue" evidence="1">
    <location>
        <position position="138"/>
    </location>
</feature>
<gene>
    <name evidence="1" type="ORF">SARC_11653</name>
</gene>
<evidence type="ECO:0000313" key="2">
    <source>
        <dbReference type="Proteomes" id="UP000054560"/>
    </source>
</evidence>
<sequence>MPLAVSNHWYSDELQLHLLKDGSVVRLFSAAQDFGEQFVERQMTDLFVVDLETRDVSRVNIKENDPDTPVAMATPVWAPNSDTLAMFDASAKISVAVRTASFHKVSTQNDFGDEQLAIDLMCDKAIFDALRDCGACAT</sequence>
<reference evidence="1 2" key="1">
    <citation type="submission" date="2011-02" db="EMBL/GenBank/DDBJ databases">
        <title>The Genome Sequence of Sphaeroforma arctica JP610.</title>
        <authorList>
            <consortium name="The Broad Institute Genome Sequencing Platform"/>
            <person name="Russ C."/>
            <person name="Cuomo C."/>
            <person name="Young S.K."/>
            <person name="Zeng Q."/>
            <person name="Gargeya S."/>
            <person name="Alvarado L."/>
            <person name="Berlin A."/>
            <person name="Chapman S.B."/>
            <person name="Chen Z."/>
            <person name="Freedman E."/>
            <person name="Gellesch M."/>
            <person name="Goldberg J."/>
            <person name="Griggs A."/>
            <person name="Gujja S."/>
            <person name="Heilman E."/>
            <person name="Heiman D."/>
            <person name="Howarth C."/>
            <person name="Mehta T."/>
            <person name="Neiman D."/>
            <person name="Pearson M."/>
            <person name="Roberts A."/>
            <person name="Saif S."/>
            <person name="Shea T."/>
            <person name="Shenoy N."/>
            <person name="Sisk P."/>
            <person name="Stolte C."/>
            <person name="Sykes S."/>
            <person name="White J."/>
            <person name="Yandava C."/>
            <person name="Burger G."/>
            <person name="Gray M.W."/>
            <person name="Holland P.W.H."/>
            <person name="King N."/>
            <person name="Lang F.B.F."/>
            <person name="Roger A.J."/>
            <person name="Ruiz-Trillo I."/>
            <person name="Haas B."/>
            <person name="Nusbaum C."/>
            <person name="Birren B."/>
        </authorList>
    </citation>
    <scope>NUCLEOTIDE SEQUENCE [LARGE SCALE GENOMIC DNA]</scope>
    <source>
        <strain evidence="1 2">JP610</strain>
    </source>
</reference>
<dbReference type="AlphaFoldDB" id="A0A0L0FGC9"/>
<dbReference type="RefSeq" id="XP_014149727.1">
    <property type="nucleotide sequence ID" value="XM_014294252.1"/>
</dbReference>
<dbReference type="SUPFAM" id="SSF56655">
    <property type="entry name" value="Carbohydrate phosphatase"/>
    <property type="match status" value="1"/>
</dbReference>
<accession>A0A0L0FGC9</accession>
<dbReference type="EMBL" id="KQ243406">
    <property type="protein sequence ID" value="KNC75825.1"/>
    <property type="molecule type" value="Genomic_DNA"/>
</dbReference>
<dbReference type="STRING" id="667725.A0A0L0FGC9"/>
<protein>
    <submittedName>
        <fullName evidence="1">Uncharacterized protein</fullName>
    </submittedName>
</protein>
<proteinExistence type="predicted"/>
<dbReference type="Gene3D" id="3.30.540.10">
    <property type="entry name" value="Fructose-1,6-Bisphosphatase, subunit A, domain 1"/>
    <property type="match status" value="1"/>
</dbReference>
<keyword evidence="2" id="KW-1185">Reference proteome</keyword>
<evidence type="ECO:0000313" key="1">
    <source>
        <dbReference type="EMBL" id="KNC75825.1"/>
    </source>
</evidence>
<organism evidence="1 2">
    <name type="scientific">Sphaeroforma arctica JP610</name>
    <dbReference type="NCBI Taxonomy" id="667725"/>
    <lineage>
        <taxon>Eukaryota</taxon>
        <taxon>Ichthyosporea</taxon>
        <taxon>Ichthyophonida</taxon>
        <taxon>Sphaeroforma</taxon>
    </lineage>
</organism>